<dbReference type="InterPro" id="IPR051541">
    <property type="entry name" value="PTS_SugarTrans_NitroReg"/>
</dbReference>
<comment type="subcellular location">
    <subcellularLocation>
        <location evidence="1">Cytoplasm</location>
    </subcellularLocation>
</comment>
<dbReference type="PROSITE" id="PS00372">
    <property type="entry name" value="PTS_EIIA_TYPE_2_HIS"/>
    <property type="match status" value="1"/>
</dbReference>
<keyword evidence="3" id="KW-0597">Phosphoprotein</keyword>
<dbReference type="Gene3D" id="3.40.930.10">
    <property type="entry name" value="Mannitol-specific EII, Chain A"/>
    <property type="match status" value="1"/>
</dbReference>
<evidence type="ECO:0000256" key="3">
    <source>
        <dbReference type="ARBA" id="ARBA00022553"/>
    </source>
</evidence>
<reference evidence="9" key="1">
    <citation type="submission" date="2018-04" db="EMBL/GenBank/DDBJ databases">
        <authorList>
            <person name="Illikoud N."/>
        </authorList>
    </citation>
    <scope>NUCLEOTIDE SEQUENCE [LARGE SCALE GENOMIC DNA]</scope>
</reference>
<feature type="domain" description="PTS EIIA type-2" evidence="7">
    <location>
        <begin position="10"/>
        <end position="155"/>
    </location>
</feature>
<dbReference type="InterPro" id="IPR002178">
    <property type="entry name" value="PTS_EIIA_type-2_dom"/>
</dbReference>
<sequence>MMDELLDITKVLDKKLINVDLKSNTKEGVIAELSQMLAKESYLIDEKQFIADVMQREEEGLTGLGEGIAIPHGKSEGVQTTTIAIGKLSNGLEWGSLDDQPVHVIILFAVKNTDATTMHIKLLQKVAIMLADNNFLTSLREANTADEIYELILGR</sequence>
<accession>A0A2X0QMM6</accession>
<keyword evidence="2" id="KW-0813">Transport</keyword>
<evidence type="ECO:0000256" key="6">
    <source>
        <dbReference type="ARBA" id="ARBA00022683"/>
    </source>
</evidence>
<dbReference type="EMBL" id="OUNC01000045">
    <property type="protein sequence ID" value="SPP29413.1"/>
    <property type="molecule type" value="Genomic_DNA"/>
</dbReference>
<dbReference type="GO" id="GO:0016020">
    <property type="term" value="C:membrane"/>
    <property type="evidence" value="ECO:0007669"/>
    <property type="project" value="InterPro"/>
</dbReference>
<keyword evidence="5" id="KW-0808">Transferase</keyword>
<dbReference type="InterPro" id="IPR004715">
    <property type="entry name" value="PTS_IIA_fruc"/>
</dbReference>
<dbReference type="GO" id="GO:0005737">
    <property type="term" value="C:cytoplasm"/>
    <property type="evidence" value="ECO:0007669"/>
    <property type="project" value="UniProtKB-SubCell"/>
</dbReference>
<evidence type="ECO:0000259" key="7">
    <source>
        <dbReference type="PROSITE" id="PS51094"/>
    </source>
</evidence>
<gene>
    <name evidence="8" type="ORF">BTBSAS_50061</name>
</gene>
<name>A0A2X0QMM6_BROTH</name>
<dbReference type="PANTHER" id="PTHR47738">
    <property type="entry name" value="PTS SYSTEM FRUCTOSE-LIKE EIIA COMPONENT-RELATED"/>
    <property type="match status" value="1"/>
</dbReference>
<protein>
    <submittedName>
        <fullName evidence="8">PTS system, fructose-specific enzyme IIA component</fullName>
    </submittedName>
</protein>
<dbReference type="GO" id="GO:0009401">
    <property type="term" value="P:phosphoenolpyruvate-dependent sugar phosphotransferase system"/>
    <property type="evidence" value="ECO:0007669"/>
    <property type="project" value="UniProtKB-KW"/>
</dbReference>
<keyword evidence="4" id="KW-0762">Sugar transport</keyword>
<dbReference type="InterPro" id="IPR016152">
    <property type="entry name" value="PTrfase/Anion_transptr"/>
</dbReference>
<dbReference type="GO" id="GO:0008982">
    <property type="term" value="F:protein-N(PI)-phosphohistidine-sugar phosphotransferase activity"/>
    <property type="evidence" value="ECO:0007669"/>
    <property type="project" value="InterPro"/>
</dbReference>
<keyword evidence="6" id="KW-0598">Phosphotransferase system</keyword>
<evidence type="ECO:0000256" key="2">
    <source>
        <dbReference type="ARBA" id="ARBA00022448"/>
    </source>
</evidence>
<dbReference type="PROSITE" id="PS51094">
    <property type="entry name" value="PTS_EIIA_TYPE_2"/>
    <property type="match status" value="1"/>
</dbReference>
<evidence type="ECO:0000313" key="9">
    <source>
        <dbReference type="Proteomes" id="UP000270190"/>
    </source>
</evidence>
<dbReference type="NCBIfam" id="TIGR00848">
    <property type="entry name" value="fruA"/>
    <property type="match status" value="1"/>
</dbReference>
<evidence type="ECO:0000256" key="4">
    <source>
        <dbReference type="ARBA" id="ARBA00022597"/>
    </source>
</evidence>
<evidence type="ECO:0000313" key="8">
    <source>
        <dbReference type="EMBL" id="SPP29413.1"/>
    </source>
</evidence>
<dbReference type="FunFam" id="3.40.930.10:FF:000009">
    <property type="entry name" value="PTS system, fructose specific IIABC component"/>
    <property type="match status" value="1"/>
</dbReference>
<evidence type="ECO:0000256" key="5">
    <source>
        <dbReference type="ARBA" id="ARBA00022679"/>
    </source>
</evidence>
<organism evidence="8 9">
    <name type="scientific">Brochothrix thermosphacta</name>
    <name type="common">Microbacterium thermosphactum</name>
    <dbReference type="NCBI Taxonomy" id="2756"/>
    <lineage>
        <taxon>Bacteria</taxon>
        <taxon>Bacillati</taxon>
        <taxon>Bacillota</taxon>
        <taxon>Bacilli</taxon>
        <taxon>Bacillales</taxon>
        <taxon>Listeriaceae</taxon>
        <taxon>Brochothrix</taxon>
    </lineage>
</organism>
<proteinExistence type="predicted"/>
<dbReference type="PANTHER" id="PTHR47738:SF2">
    <property type="entry name" value="PTS SYSTEM FRUCTOSE-LIKE EIIA COMPONENT"/>
    <property type="match status" value="1"/>
</dbReference>
<dbReference type="Pfam" id="PF00359">
    <property type="entry name" value="PTS_EIIA_2"/>
    <property type="match status" value="1"/>
</dbReference>
<evidence type="ECO:0000256" key="1">
    <source>
        <dbReference type="ARBA" id="ARBA00004496"/>
    </source>
</evidence>
<dbReference type="AlphaFoldDB" id="A0A2X0QMM6"/>
<dbReference type="Proteomes" id="UP000270190">
    <property type="component" value="Unassembled WGS sequence"/>
</dbReference>
<dbReference type="SUPFAM" id="SSF55804">
    <property type="entry name" value="Phoshotransferase/anion transport protein"/>
    <property type="match status" value="1"/>
</dbReference>
<dbReference type="CDD" id="cd00211">
    <property type="entry name" value="PTS_IIA_fru"/>
    <property type="match status" value="1"/>
</dbReference>